<name>A0AAW1LS17_POPJA</name>
<dbReference type="EMBL" id="JASPKY010000111">
    <property type="protein sequence ID" value="KAK9736580.1"/>
    <property type="molecule type" value="Genomic_DNA"/>
</dbReference>
<proteinExistence type="predicted"/>
<gene>
    <name evidence="2" type="ORF">QE152_g11403</name>
</gene>
<protein>
    <submittedName>
        <fullName evidence="2">Uncharacterized protein</fullName>
    </submittedName>
</protein>
<evidence type="ECO:0000313" key="2">
    <source>
        <dbReference type="EMBL" id="KAK9736580.1"/>
    </source>
</evidence>
<accession>A0AAW1LS17</accession>
<keyword evidence="3" id="KW-1185">Reference proteome</keyword>
<dbReference type="Proteomes" id="UP001458880">
    <property type="component" value="Unassembled WGS sequence"/>
</dbReference>
<organism evidence="2 3">
    <name type="scientific">Popillia japonica</name>
    <name type="common">Japanese beetle</name>
    <dbReference type="NCBI Taxonomy" id="7064"/>
    <lineage>
        <taxon>Eukaryota</taxon>
        <taxon>Metazoa</taxon>
        <taxon>Ecdysozoa</taxon>
        <taxon>Arthropoda</taxon>
        <taxon>Hexapoda</taxon>
        <taxon>Insecta</taxon>
        <taxon>Pterygota</taxon>
        <taxon>Neoptera</taxon>
        <taxon>Endopterygota</taxon>
        <taxon>Coleoptera</taxon>
        <taxon>Polyphaga</taxon>
        <taxon>Scarabaeiformia</taxon>
        <taxon>Scarabaeidae</taxon>
        <taxon>Rutelinae</taxon>
        <taxon>Popillia</taxon>
    </lineage>
</organism>
<dbReference type="AlphaFoldDB" id="A0AAW1LS17"/>
<evidence type="ECO:0000256" key="1">
    <source>
        <dbReference type="SAM" id="MobiDB-lite"/>
    </source>
</evidence>
<sequence length="102" mass="12100">MEFVPEEARKKAKEHKTTGEQRTSPAVPKRKRMESTPTQEPGKKMKEGERRRWETHHLYLHWWQIRNGCQEGKNCHTTKSVPVDRRSCRRGNCRGDVRRMGS</sequence>
<comment type="caution">
    <text evidence="2">The sequence shown here is derived from an EMBL/GenBank/DDBJ whole genome shotgun (WGS) entry which is preliminary data.</text>
</comment>
<evidence type="ECO:0000313" key="3">
    <source>
        <dbReference type="Proteomes" id="UP001458880"/>
    </source>
</evidence>
<reference evidence="2 3" key="1">
    <citation type="journal article" date="2024" name="BMC Genomics">
        <title>De novo assembly and annotation of Popillia japonica's genome with initial clues to its potential as an invasive pest.</title>
        <authorList>
            <person name="Cucini C."/>
            <person name="Boschi S."/>
            <person name="Funari R."/>
            <person name="Cardaioli E."/>
            <person name="Iannotti N."/>
            <person name="Marturano G."/>
            <person name="Paoli F."/>
            <person name="Bruttini M."/>
            <person name="Carapelli A."/>
            <person name="Frati F."/>
            <person name="Nardi F."/>
        </authorList>
    </citation>
    <scope>NUCLEOTIDE SEQUENCE [LARGE SCALE GENOMIC DNA]</scope>
    <source>
        <strain evidence="2">DMR45628</strain>
    </source>
</reference>
<feature type="region of interest" description="Disordered" evidence="1">
    <location>
        <begin position="1"/>
        <end position="50"/>
    </location>
</feature>
<feature type="compositionally biased region" description="Basic and acidic residues" evidence="1">
    <location>
        <begin position="41"/>
        <end position="50"/>
    </location>
</feature>